<evidence type="ECO:0000256" key="4">
    <source>
        <dbReference type="SAM" id="MobiDB-lite"/>
    </source>
</evidence>
<reference evidence="5" key="2">
    <citation type="journal article" date="2021" name="Genome Biol. Evol.">
        <title>Developing a high-quality reference genome for a parasitic bivalve with doubly uniparental inheritance (Bivalvia: Unionida).</title>
        <authorList>
            <person name="Smith C.H."/>
        </authorList>
    </citation>
    <scope>NUCLEOTIDE SEQUENCE</scope>
    <source>
        <strain evidence="5">CHS0354</strain>
        <tissue evidence="5">Mantle</tissue>
    </source>
</reference>
<name>A0AAE0SRK6_9BIVA</name>
<evidence type="ECO:0000256" key="2">
    <source>
        <dbReference type="ARBA" id="ARBA00012007"/>
    </source>
</evidence>
<evidence type="ECO:0000313" key="6">
    <source>
        <dbReference type="Proteomes" id="UP001195483"/>
    </source>
</evidence>
<dbReference type="SUPFAM" id="SSF52047">
    <property type="entry name" value="RNI-like"/>
    <property type="match status" value="1"/>
</dbReference>
<dbReference type="GO" id="GO:0000215">
    <property type="term" value="F:tRNA 2'-phosphotransferase activity"/>
    <property type="evidence" value="ECO:0007669"/>
    <property type="project" value="UniProtKB-EC"/>
</dbReference>
<gene>
    <name evidence="5" type="ORF">CHS0354_030664</name>
</gene>
<keyword evidence="6" id="KW-1185">Reference proteome</keyword>
<evidence type="ECO:0000313" key="5">
    <source>
        <dbReference type="EMBL" id="KAK3596288.1"/>
    </source>
</evidence>
<evidence type="ECO:0000256" key="1">
    <source>
        <dbReference type="ARBA" id="ARBA00003343"/>
    </source>
</evidence>
<dbReference type="InterPro" id="IPR006553">
    <property type="entry name" value="Leu-rich_rpt_Cys-con_subtyp"/>
</dbReference>
<sequence>MEDPEARQRIKSKTEQTSRQKGEAEKNRERLRKRLCYLLRYGAMKEGLKVYDGGYVALDDAMKLHLMKWDHEEEVLQEVKTSLSCRGTKRFEEMEKDGRTYIRAAYYRMFERNPCHEATHVPTLLETSLEFVTSNIEMYDLQNFPDEYLISAMIHRLKRKKKLNKHLIGQLLVPALEHLDLEGIILTESIFKLIWTQCPHLRVLSLKDCGYIVTDSLLEQIIRKLPELETINLAACKHLTDKGLESISRYAKKLKQLNLSWIKGFSDKSLLNMVLKCENLKHLDIYDLKISEESTIILEAIARERGMVIVLKGLTSAVAPENPSVLLHTFGKVSA</sequence>
<dbReference type="EC" id="2.7.1.160" evidence="2"/>
<dbReference type="Proteomes" id="UP001195483">
    <property type="component" value="Unassembled WGS sequence"/>
</dbReference>
<dbReference type="EMBL" id="JAEAOA010001823">
    <property type="protein sequence ID" value="KAK3596288.1"/>
    <property type="molecule type" value="Genomic_DNA"/>
</dbReference>
<protein>
    <recommendedName>
        <fullName evidence="2">2'-phosphotransferase</fullName>
        <ecNumber evidence="2">2.7.1.160</ecNumber>
    </recommendedName>
</protein>
<comment type="function">
    <text evidence="1">Catalyzes the last step of tRNA splicing, the transfer of the splice junction 2'-phosphate from ligated tRNA to NAD to produce ADP-ribose 1''-2'' cyclic phosphate.</text>
</comment>
<reference evidence="5" key="3">
    <citation type="submission" date="2023-05" db="EMBL/GenBank/DDBJ databases">
        <authorList>
            <person name="Smith C.H."/>
        </authorList>
    </citation>
    <scope>NUCLEOTIDE SEQUENCE</scope>
    <source>
        <strain evidence="5">CHS0354</strain>
        <tissue evidence="5">Mantle</tissue>
    </source>
</reference>
<dbReference type="Gene3D" id="1.10.10.970">
    <property type="entry name" value="RNA 2'-phosphotransferase, Tpt1/KptA family, N-terminal domain"/>
    <property type="match status" value="1"/>
</dbReference>
<dbReference type="InterPro" id="IPR050648">
    <property type="entry name" value="F-box_LRR-repeat"/>
</dbReference>
<evidence type="ECO:0000256" key="3">
    <source>
        <dbReference type="ARBA" id="ARBA00047949"/>
    </source>
</evidence>
<reference evidence="5" key="1">
    <citation type="journal article" date="2021" name="Genome Biol. Evol.">
        <title>A High-Quality Reference Genome for a Parasitic Bivalve with Doubly Uniparental Inheritance (Bivalvia: Unionida).</title>
        <authorList>
            <person name="Smith C.H."/>
        </authorList>
    </citation>
    <scope>NUCLEOTIDE SEQUENCE</scope>
    <source>
        <strain evidence="5">CHS0354</strain>
    </source>
</reference>
<dbReference type="SMART" id="SM00367">
    <property type="entry name" value="LRR_CC"/>
    <property type="match status" value="3"/>
</dbReference>
<dbReference type="GO" id="GO:0005737">
    <property type="term" value="C:cytoplasm"/>
    <property type="evidence" value="ECO:0007669"/>
    <property type="project" value="TreeGrafter"/>
</dbReference>
<feature type="region of interest" description="Disordered" evidence="4">
    <location>
        <begin position="1"/>
        <end position="27"/>
    </location>
</feature>
<dbReference type="PANTHER" id="PTHR13382:SF83">
    <property type="entry name" value="F-BOX DOMAIN-CONTAINING PROTEIN"/>
    <property type="match status" value="1"/>
</dbReference>
<dbReference type="PANTHER" id="PTHR13382">
    <property type="entry name" value="MITOCHONDRIAL ATP SYNTHASE COUPLING FACTOR B"/>
    <property type="match status" value="1"/>
</dbReference>
<proteinExistence type="predicted"/>
<comment type="catalytic activity">
    <reaction evidence="3">
        <text>2'-phospho-[ligated tRNA] + NAD(+) = mature tRNA + ADP-alpha-D-ribose 1'',2''-cyclic phosphate + nicotinamide</text>
        <dbReference type="Rhea" id="RHEA:23324"/>
        <dbReference type="Rhea" id="RHEA-COMP:11106"/>
        <dbReference type="Rhea" id="RHEA-COMP:11107"/>
        <dbReference type="ChEBI" id="CHEBI:17154"/>
        <dbReference type="ChEBI" id="CHEBI:57540"/>
        <dbReference type="ChEBI" id="CHEBI:76596"/>
        <dbReference type="ChEBI" id="CHEBI:82883"/>
        <dbReference type="ChEBI" id="CHEBI:85027"/>
        <dbReference type="EC" id="2.7.1.160"/>
    </reaction>
</comment>
<dbReference type="SUPFAM" id="SSF56399">
    <property type="entry name" value="ADP-ribosylation"/>
    <property type="match status" value="1"/>
</dbReference>
<dbReference type="InterPro" id="IPR042080">
    <property type="entry name" value="RNA_2'-PTrans_N"/>
</dbReference>
<dbReference type="InterPro" id="IPR032675">
    <property type="entry name" value="LRR_dom_sf"/>
</dbReference>
<dbReference type="Pfam" id="PF01885">
    <property type="entry name" value="PTS_2-RNA"/>
    <property type="match status" value="1"/>
</dbReference>
<organism evidence="5 6">
    <name type="scientific">Potamilus streckersoni</name>
    <dbReference type="NCBI Taxonomy" id="2493646"/>
    <lineage>
        <taxon>Eukaryota</taxon>
        <taxon>Metazoa</taxon>
        <taxon>Spiralia</taxon>
        <taxon>Lophotrochozoa</taxon>
        <taxon>Mollusca</taxon>
        <taxon>Bivalvia</taxon>
        <taxon>Autobranchia</taxon>
        <taxon>Heteroconchia</taxon>
        <taxon>Palaeoheterodonta</taxon>
        <taxon>Unionida</taxon>
        <taxon>Unionoidea</taxon>
        <taxon>Unionidae</taxon>
        <taxon>Ambleminae</taxon>
        <taxon>Lampsilini</taxon>
        <taxon>Potamilus</taxon>
    </lineage>
</organism>
<accession>A0AAE0SRK6</accession>
<dbReference type="Gene3D" id="3.80.10.10">
    <property type="entry name" value="Ribonuclease Inhibitor"/>
    <property type="match status" value="1"/>
</dbReference>
<comment type="caution">
    <text evidence="5">The sequence shown here is derived from an EMBL/GenBank/DDBJ whole genome shotgun (WGS) entry which is preliminary data.</text>
</comment>
<dbReference type="InterPro" id="IPR002745">
    <property type="entry name" value="Ptrans_KptA/Tpt1"/>
</dbReference>
<dbReference type="AlphaFoldDB" id="A0AAE0SRK6"/>